<gene>
    <name evidence="2" type="ORF">ACFFNY_17455</name>
</gene>
<dbReference type="RefSeq" id="WP_344904130.1">
    <property type="nucleotide sequence ID" value="NZ_BAAAYO010000001.1"/>
</dbReference>
<name>A0ABV5VYH0_9BACL</name>
<keyword evidence="2" id="KW-0378">Hydrolase</keyword>
<dbReference type="GO" id="GO:0016787">
    <property type="term" value="F:hydrolase activity"/>
    <property type="evidence" value="ECO:0007669"/>
    <property type="project" value="UniProtKB-KW"/>
</dbReference>
<dbReference type="Pfam" id="PF13242">
    <property type="entry name" value="Hydrolase_like"/>
    <property type="match status" value="1"/>
</dbReference>
<comment type="caution">
    <text evidence="2">The sequence shown here is derived from an EMBL/GenBank/DDBJ whole genome shotgun (WGS) entry which is preliminary data.</text>
</comment>
<dbReference type="PANTHER" id="PTHR19288:SF46">
    <property type="entry name" value="HALOACID DEHALOGENASE-LIKE HYDROLASE DOMAIN-CONTAINING PROTEIN 2"/>
    <property type="match status" value="1"/>
</dbReference>
<comment type="cofactor">
    <cofactor evidence="1">
        <name>Mg(2+)</name>
        <dbReference type="ChEBI" id="CHEBI:18420"/>
    </cofactor>
</comment>
<dbReference type="InterPro" id="IPR036412">
    <property type="entry name" value="HAD-like_sf"/>
</dbReference>
<keyword evidence="1" id="KW-0460">Magnesium</keyword>
<sequence length="263" mass="28834">MVDYEGYFFDLDGTVFIGERLLPGVLDTIALLREKGKKVLFLSNTTIRTRRECQERLKKLGLDAELDEIVTAAFAAAVYMREQSPQPSVLVVGEPALASELNEQGVRMTSRPEEATHVLVGMDMQFDYGTLHTAMKAVRGGAELIAANPDPNCPVVGDVIPDTWSMVKAIEAASCVEPTAIVGKPSGYYAAKVLEWSGLRGDRCLMIGDRLETDILFGSDNGLYTALVLTGVTSARDAELSPIRPDYVWHTLEQFMELAQSRS</sequence>
<protein>
    <recommendedName>
        <fullName evidence="1">Acid sugar phosphatase</fullName>
        <ecNumber evidence="1">3.1.3.-</ecNumber>
    </recommendedName>
</protein>
<evidence type="ECO:0000256" key="1">
    <source>
        <dbReference type="PIRNR" id="PIRNR000915"/>
    </source>
</evidence>
<dbReference type="EC" id="3.1.3.-" evidence="1"/>
<proteinExistence type="inferred from homology"/>
<organism evidence="2 3">
    <name type="scientific">Paenibacillus hodogayensis</name>
    <dbReference type="NCBI Taxonomy" id="279208"/>
    <lineage>
        <taxon>Bacteria</taxon>
        <taxon>Bacillati</taxon>
        <taxon>Bacillota</taxon>
        <taxon>Bacilli</taxon>
        <taxon>Bacillales</taxon>
        <taxon>Paenibacillaceae</taxon>
        <taxon>Paenibacillus</taxon>
    </lineage>
</organism>
<dbReference type="SUPFAM" id="SSF56784">
    <property type="entry name" value="HAD-like"/>
    <property type="match status" value="1"/>
</dbReference>
<evidence type="ECO:0000313" key="3">
    <source>
        <dbReference type="Proteomes" id="UP001589619"/>
    </source>
</evidence>
<accession>A0ABV5VYH0</accession>
<dbReference type="Gene3D" id="3.40.50.1000">
    <property type="entry name" value="HAD superfamily/HAD-like"/>
    <property type="match status" value="2"/>
</dbReference>
<dbReference type="Pfam" id="PF13344">
    <property type="entry name" value="Hydrolase_6"/>
    <property type="match status" value="1"/>
</dbReference>
<dbReference type="EMBL" id="JBHMAG010000012">
    <property type="protein sequence ID" value="MFB9753354.1"/>
    <property type="molecule type" value="Genomic_DNA"/>
</dbReference>
<keyword evidence="1" id="KW-0479">Metal-binding</keyword>
<evidence type="ECO:0000313" key="2">
    <source>
        <dbReference type="EMBL" id="MFB9753354.1"/>
    </source>
</evidence>
<dbReference type="PIRSF" id="PIRSF000915">
    <property type="entry name" value="PGP-type_phosphatase"/>
    <property type="match status" value="1"/>
</dbReference>
<comment type="function">
    <text evidence="1">Catalyzes the dephosphorylation of 2-6 carbon acid sugars in vitro.</text>
</comment>
<comment type="similarity">
    <text evidence="1">Belongs to the HAD-like hydrolase superfamily. NagD family.</text>
</comment>
<keyword evidence="3" id="KW-1185">Reference proteome</keyword>
<dbReference type="Proteomes" id="UP001589619">
    <property type="component" value="Unassembled WGS sequence"/>
</dbReference>
<dbReference type="NCBIfam" id="TIGR01460">
    <property type="entry name" value="HAD-SF-IIA"/>
    <property type="match status" value="1"/>
</dbReference>
<dbReference type="InterPro" id="IPR023214">
    <property type="entry name" value="HAD_sf"/>
</dbReference>
<reference evidence="2 3" key="1">
    <citation type="submission" date="2024-09" db="EMBL/GenBank/DDBJ databases">
        <authorList>
            <person name="Sun Q."/>
            <person name="Mori K."/>
        </authorList>
    </citation>
    <scope>NUCLEOTIDE SEQUENCE [LARGE SCALE GENOMIC DNA]</scope>
    <source>
        <strain evidence="2 3">JCM 12520</strain>
    </source>
</reference>
<dbReference type="InterPro" id="IPR006357">
    <property type="entry name" value="HAD-SF_hydro_IIA"/>
</dbReference>
<dbReference type="PANTHER" id="PTHR19288">
    <property type="entry name" value="4-NITROPHENYLPHOSPHATASE-RELATED"/>
    <property type="match status" value="1"/>
</dbReference>